<dbReference type="Gene3D" id="1.10.10.10">
    <property type="entry name" value="Winged helix-like DNA-binding domain superfamily/Winged helix DNA-binding domain"/>
    <property type="match status" value="1"/>
</dbReference>
<feature type="domain" description="HTH marR-type" evidence="1">
    <location>
        <begin position="15"/>
        <end position="151"/>
    </location>
</feature>
<dbReference type="RefSeq" id="WP_024059478.1">
    <property type="nucleotide sequence ID" value="NZ_JAKNHJ010000002.1"/>
</dbReference>
<name>A0AAJ1BAD6_9ACTO</name>
<dbReference type="GO" id="GO:0006950">
    <property type="term" value="P:response to stress"/>
    <property type="evidence" value="ECO:0007669"/>
    <property type="project" value="TreeGrafter"/>
</dbReference>
<dbReference type="PANTHER" id="PTHR33164:SF43">
    <property type="entry name" value="HTH-TYPE TRANSCRIPTIONAL REPRESSOR YETL"/>
    <property type="match status" value="1"/>
</dbReference>
<evidence type="ECO:0000313" key="2">
    <source>
        <dbReference type="EMBL" id="MCG4617104.1"/>
    </source>
</evidence>
<dbReference type="InterPro" id="IPR036388">
    <property type="entry name" value="WH-like_DNA-bd_sf"/>
</dbReference>
<accession>A0AAJ1BAD6</accession>
<proteinExistence type="predicted"/>
<dbReference type="Pfam" id="PF12802">
    <property type="entry name" value="MarR_2"/>
    <property type="match status" value="1"/>
</dbReference>
<dbReference type="InterPro" id="IPR000835">
    <property type="entry name" value="HTH_MarR-typ"/>
</dbReference>
<reference evidence="2" key="1">
    <citation type="submission" date="2022-01" db="EMBL/GenBank/DDBJ databases">
        <title>Collection of gut derived symbiotic bacterial strains cultured from healthy donors.</title>
        <authorList>
            <person name="Lin H."/>
            <person name="Kohout C."/>
            <person name="Waligurski E."/>
            <person name="Pamer E.G."/>
        </authorList>
    </citation>
    <scope>NUCLEOTIDE SEQUENCE</scope>
    <source>
        <strain evidence="2">DFI.7.46</strain>
    </source>
</reference>
<organism evidence="2 3">
    <name type="scientific">Varibaculum cambriense</name>
    <dbReference type="NCBI Taxonomy" id="184870"/>
    <lineage>
        <taxon>Bacteria</taxon>
        <taxon>Bacillati</taxon>
        <taxon>Actinomycetota</taxon>
        <taxon>Actinomycetes</taxon>
        <taxon>Actinomycetales</taxon>
        <taxon>Actinomycetaceae</taxon>
        <taxon>Varibaculum</taxon>
    </lineage>
</organism>
<gene>
    <name evidence="2" type="ORF">L0M99_01155</name>
</gene>
<dbReference type="InterPro" id="IPR039422">
    <property type="entry name" value="MarR/SlyA-like"/>
</dbReference>
<dbReference type="Proteomes" id="UP001200537">
    <property type="component" value="Unassembled WGS sequence"/>
</dbReference>
<sequence length="161" mass="18054">MNSAAHSTKGREELIDQLLYELHRMVFASNDLINRYSSKMGLHGKDGEALLQIWQAELAGTPLSPSELAEQLHITRAAVSYLTDRLMESGYVNRESNEADRRKTVLRISEKGGKIGHDFTAPMEAGLSGLFAERSQNELAIFTEMLRDFVESLDTSHDLED</sequence>
<protein>
    <submittedName>
        <fullName evidence="2">MarR family transcriptional regulator</fullName>
    </submittedName>
</protein>
<dbReference type="EMBL" id="JAKNHJ010000002">
    <property type="protein sequence ID" value="MCG4617104.1"/>
    <property type="molecule type" value="Genomic_DNA"/>
</dbReference>
<dbReference type="GO" id="GO:0003700">
    <property type="term" value="F:DNA-binding transcription factor activity"/>
    <property type="evidence" value="ECO:0007669"/>
    <property type="project" value="InterPro"/>
</dbReference>
<dbReference type="PANTHER" id="PTHR33164">
    <property type="entry name" value="TRANSCRIPTIONAL REGULATOR, MARR FAMILY"/>
    <property type="match status" value="1"/>
</dbReference>
<dbReference type="SUPFAM" id="SSF46785">
    <property type="entry name" value="Winged helix' DNA-binding domain"/>
    <property type="match status" value="1"/>
</dbReference>
<dbReference type="InterPro" id="IPR036390">
    <property type="entry name" value="WH_DNA-bd_sf"/>
</dbReference>
<comment type="caution">
    <text evidence="2">The sequence shown here is derived from an EMBL/GenBank/DDBJ whole genome shotgun (WGS) entry which is preliminary data.</text>
</comment>
<dbReference type="PROSITE" id="PS50995">
    <property type="entry name" value="HTH_MARR_2"/>
    <property type="match status" value="1"/>
</dbReference>
<dbReference type="AlphaFoldDB" id="A0AAJ1BAD6"/>
<evidence type="ECO:0000313" key="3">
    <source>
        <dbReference type="Proteomes" id="UP001200537"/>
    </source>
</evidence>
<dbReference type="PRINTS" id="PR00598">
    <property type="entry name" value="HTHMARR"/>
</dbReference>
<dbReference type="SMART" id="SM00347">
    <property type="entry name" value="HTH_MARR"/>
    <property type="match status" value="1"/>
</dbReference>
<evidence type="ECO:0000259" key="1">
    <source>
        <dbReference type="PROSITE" id="PS50995"/>
    </source>
</evidence>